<feature type="signal peptide" evidence="2">
    <location>
        <begin position="1"/>
        <end position="26"/>
    </location>
</feature>
<feature type="region of interest" description="Disordered" evidence="1">
    <location>
        <begin position="26"/>
        <end position="74"/>
    </location>
</feature>
<organism evidence="4 5">
    <name type="scientific">Paenibacillus oryzae</name>
    <dbReference type="NCBI Taxonomy" id="1844972"/>
    <lineage>
        <taxon>Bacteria</taxon>
        <taxon>Bacillati</taxon>
        <taxon>Bacillota</taxon>
        <taxon>Bacilli</taxon>
        <taxon>Bacillales</taxon>
        <taxon>Paenibacillaceae</taxon>
        <taxon>Paenibacillus</taxon>
    </lineage>
</organism>
<dbReference type="EMBL" id="LYPA01000064">
    <property type="protein sequence ID" value="OBR64766.1"/>
    <property type="molecule type" value="Genomic_DNA"/>
</dbReference>
<evidence type="ECO:0000256" key="1">
    <source>
        <dbReference type="SAM" id="MobiDB-lite"/>
    </source>
</evidence>
<keyword evidence="2" id="KW-0732">Signal</keyword>
<dbReference type="AlphaFoldDB" id="A0A1A5YGJ0"/>
<feature type="domain" description="GerMN" evidence="3">
    <location>
        <begin position="91"/>
        <end position="186"/>
    </location>
</feature>
<dbReference type="RefSeq" id="WP_068683787.1">
    <property type="nucleotide sequence ID" value="NZ_LYPA01000064.1"/>
</dbReference>
<proteinExistence type="predicted"/>
<gene>
    <name evidence="4" type="ORF">A7K91_04060</name>
</gene>
<feature type="compositionally biased region" description="Low complexity" evidence="1">
    <location>
        <begin position="39"/>
        <end position="64"/>
    </location>
</feature>
<name>A0A1A5YGJ0_9BACL</name>
<dbReference type="PROSITE" id="PS51257">
    <property type="entry name" value="PROKAR_LIPOPROTEIN"/>
    <property type="match status" value="1"/>
</dbReference>
<evidence type="ECO:0000259" key="3">
    <source>
        <dbReference type="Pfam" id="PF10646"/>
    </source>
</evidence>
<feature type="chain" id="PRO_5008340307" description="GerMN domain-containing protein" evidence="2">
    <location>
        <begin position="27"/>
        <end position="203"/>
    </location>
</feature>
<sequence>MTTQGKKWSLLLASAVLAIWLGGCGAVDKEKGGSPGGETPPSDVSPSPSAEASSSPATESEAPAEPTPDPNAKRATVTLHESDSDLMDMVTREVEVSYTTDEELIAATIEELRKEPENGNISLMNKIEINSLKLEGDRLVLDIHIPQEGRFGSSGELMLVSSLRQTSFQFDFINELDILLDGEAVESLMGHVELLHPIKRDDV</sequence>
<evidence type="ECO:0000256" key="2">
    <source>
        <dbReference type="SAM" id="SignalP"/>
    </source>
</evidence>
<keyword evidence="5" id="KW-1185">Reference proteome</keyword>
<dbReference type="STRING" id="1844972.A7K91_04060"/>
<evidence type="ECO:0000313" key="5">
    <source>
        <dbReference type="Proteomes" id="UP000092024"/>
    </source>
</evidence>
<dbReference type="Pfam" id="PF10646">
    <property type="entry name" value="Germane"/>
    <property type="match status" value="1"/>
</dbReference>
<accession>A0A1A5YGJ0</accession>
<dbReference type="OrthoDB" id="1954033at2"/>
<dbReference type="InterPro" id="IPR019606">
    <property type="entry name" value="GerMN"/>
</dbReference>
<comment type="caution">
    <text evidence="4">The sequence shown here is derived from an EMBL/GenBank/DDBJ whole genome shotgun (WGS) entry which is preliminary data.</text>
</comment>
<evidence type="ECO:0000313" key="4">
    <source>
        <dbReference type="EMBL" id="OBR64766.1"/>
    </source>
</evidence>
<reference evidence="4 5" key="1">
    <citation type="submission" date="2016-05" db="EMBL/GenBank/DDBJ databases">
        <title>Paenibacillus oryzae. sp. nov., isolated from the rice root.</title>
        <authorList>
            <person name="Zhang J."/>
            <person name="Zhang X."/>
        </authorList>
    </citation>
    <scope>NUCLEOTIDE SEQUENCE [LARGE SCALE GENOMIC DNA]</scope>
    <source>
        <strain evidence="4 5">1DrF-4</strain>
    </source>
</reference>
<protein>
    <recommendedName>
        <fullName evidence="3">GerMN domain-containing protein</fullName>
    </recommendedName>
</protein>
<dbReference type="Proteomes" id="UP000092024">
    <property type="component" value="Unassembled WGS sequence"/>
</dbReference>